<protein>
    <submittedName>
        <fullName evidence="1">Uncharacterized protein</fullName>
    </submittedName>
</protein>
<dbReference type="AlphaFoldDB" id="L1NJF4"/>
<organism evidence="1 2">
    <name type="scientific">Porphyromonas catoniae F0037</name>
    <dbReference type="NCBI Taxonomy" id="1127696"/>
    <lineage>
        <taxon>Bacteria</taxon>
        <taxon>Pseudomonadati</taxon>
        <taxon>Bacteroidota</taxon>
        <taxon>Bacteroidia</taxon>
        <taxon>Bacteroidales</taxon>
        <taxon>Porphyromonadaceae</taxon>
        <taxon>Porphyromonas</taxon>
    </lineage>
</organism>
<proteinExistence type="predicted"/>
<dbReference type="EMBL" id="AMEQ01000002">
    <property type="protein sequence ID" value="EKY03390.1"/>
    <property type="molecule type" value="Genomic_DNA"/>
</dbReference>
<reference evidence="1 2" key="1">
    <citation type="submission" date="2012-05" db="EMBL/GenBank/DDBJ databases">
        <authorList>
            <person name="Weinstock G."/>
            <person name="Sodergren E."/>
            <person name="Lobos E.A."/>
            <person name="Fulton L."/>
            <person name="Fulton R."/>
            <person name="Courtney L."/>
            <person name="Fronick C."/>
            <person name="O'Laughlin M."/>
            <person name="Godfrey J."/>
            <person name="Wilson R.M."/>
            <person name="Miner T."/>
            <person name="Farmer C."/>
            <person name="Delehaunty K."/>
            <person name="Cordes M."/>
            <person name="Minx P."/>
            <person name="Tomlinson C."/>
            <person name="Chen J."/>
            <person name="Wollam A."/>
            <person name="Pepin K.H."/>
            <person name="Bhonagiri V."/>
            <person name="Zhang X."/>
            <person name="Suruliraj S."/>
            <person name="Warren W."/>
            <person name="Mitreva M."/>
            <person name="Mardis E.R."/>
            <person name="Wilson R.K."/>
        </authorList>
    </citation>
    <scope>NUCLEOTIDE SEQUENCE [LARGE SCALE GENOMIC DNA]</scope>
    <source>
        <strain evidence="1 2">F0037</strain>
    </source>
</reference>
<evidence type="ECO:0000313" key="1">
    <source>
        <dbReference type="EMBL" id="EKY03390.1"/>
    </source>
</evidence>
<dbReference type="STRING" id="1127696.HMPREF9134_00056"/>
<comment type="caution">
    <text evidence="1">The sequence shown here is derived from an EMBL/GenBank/DDBJ whole genome shotgun (WGS) entry which is preliminary data.</text>
</comment>
<accession>L1NJF4</accession>
<gene>
    <name evidence="1" type="ORF">HMPREF9134_00056</name>
</gene>
<name>L1NJF4_9PORP</name>
<dbReference type="HOGENOM" id="CLU_3274315_0_0_10"/>
<dbReference type="Proteomes" id="UP000010408">
    <property type="component" value="Unassembled WGS sequence"/>
</dbReference>
<sequence>METSYHNSQRSVLAHSYLADKRTLTIHSSVSMKGLPIDEGA</sequence>
<evidence type="ECO:0000313" key="2">
    <source>
        <dbReference type="Proteomes" id="UP000010408"/>
    </source>
</evidence>